<evidence type="ECO:0000256" key="12">
    <source>
        <dbReference type="PIRNR" id="PIRNR002764"/>
    </source>
</evidence>
<keyword evidence="10 13" id="KW-1133">Transmembrane helix</keyword>
<dbReference type="AlphaFoldDB" id="A0A0W0W0P3"/>
<accession>A0A0W0W0P3</accession>
<keyword evidence="5 12" id="KW-0813">Transport</keyword>
<comment type="caution">
    <text evidence="14">The sequence shown here is derived from an EMBL/GenBank/DDBJ whole genome shotgun (WGS) entry which is preliminary data.</text>
</comment>
<evidence type="ECO:0000256" key="7">
    <source>
        <dbReference type="ARBA" id="ARBA00022519"/>
    </source>
</evidence>
<keyword evidence="8 13" id="KW-0812">Transmembrane</keyword>
<evidence type="ECO:0000256" key="11">
    <source>
        <dbReference type="ARBA" id="ARBA00023136"/>
    </source>
</evidence>
<evidence type="ECO:0000256" key="4">
    <source>
        <dbReference type="ARBA" id="ARBA00016452"/>
    </source>
</evidence>
<feature type="transmembrane region" description="Helical" evidence="13">
    <location>
        <begin position="193"/>
        <end position="216"/>
    </location>
</feature>
<dbReference type="STRING" id="45067.Llan_0224"/>
<keyword evidence="6 12" id="KW-1003">Cell membrane</keyword>
<sequence>MSLTVLFKRQFQRELLLHLRQPRLLLHAALFFLMVTVFFPLTMPSELSILRIVAPGLVWIAMLLAILLSSAGLFQQDHEDGVIEQWLISGYPLALIISAKLWVHWLLNITPMLIFCPLLALLFNFSLHETMILVISLIAGTPAILFLCGLASAFSTGKGVLMALILLPLTIPIMIFGSGSLTAAMQGFAAPGYLAILVAISLLAVCFLPFAIATVIRISLAD</sequence>
<feature type="transmembrane region" description="Helical" evidence="13">
    <location>
        <begin position="109"/>
        <end position="125"/>
    </location>
</feature>
<evidence type="ECO:0000256" key="3">
    <source>
        <dbReference type="ARBA" id="ARBA00010544"/>
    </source>
</evidence>
<evidence type="ECO:0000256" key="9">
    <source>
        <dbReference type="ARBA" id="ARBA00022748"/>
    </source>
</evidence>
<feature type="transmembrane region" description="Helical" evidence="13">
    <location>
        <begin position="49"/>
        <end position="74"/>
    </location>
</feature>
<dbReference type="PATRIC" id="fig|45067.4.peg.235"/>
<evidence type="ECO:0000256" key="6">
    <source>
        <dbReference type="ARBA" id="ARBA00022475"/>
    </source>
</evidence>
<dbReference type="PANTHER" id="PTHR30070">
    <property type="entry name" value="HEME EXPORTER PROTEIN B"/>
    <property type="match status" value="1"/>
</dbReference>
<dbReference type="EMBL" id="LNYI01000004">
    <property type="protein sequence ID" value="KTD25478.1"/>
    <property type="molecule type" value="Genomic_DNA"/>
</dbReference>
<comment type="function">
    <text evidence="1 12">Required for the export of heme to the periplasm for the biogenesis of c-type cytochromes.</text>
</comment>
<keyword evidence="7 12" id="KW-0997">Cell inner membrane</keyword>
<gene>
    <name evidence="14" type="primary">ccmB</name>
    <name evidence="14" type="ORF">Llan_0224</name>
</gene>
<dbReference type="GO" id="GO:0015232">
    <property type="term" value="F:heme transmembrane transporter activity"/>
    <property type="evidence" value="ECO:0007669"/>
    <property type="project" value="InterPro"/>
</dbReference>
<keyword evidence="11 12" id="KW-0472">Membrane</keyword>
<reference evidence="14 15" key="1">
    <citation type="submission" date="2015-11" db="EMBL/GenBank/DDBJ databases">
        <title>Genomic analysis of 38 Legionella species identifies large and diverse effector repertoires.</title>
        <authorList>
            <person name="Burstein D."/>
            <person name="Amaro F."/>
            <person name="Zusman T."/>
            <person name="Lifshitz Z."/>
            <person name="Cohen O."/>
            <person name="Gilbert J.A."/>
            <person name="Pupko T."/>
            <person name="Shuman H.A."/>
            <person name="Segal G."/>
        </authorList>
    </citation>
    <scope>NUCLEOTIDE SEQUENCE [LARGE SCALE GENOMIC DNA]</scope>
    <source>
        <strain evidence="14 15">ATCC 49751</strain>
    </source>
</reference>
<evidence type="ECO:0000256" key="13">
    <source>
        <dbReference type="SAM" id="Phobius"/>
    </source>
</evidence>
<dbReference type="GO" id="GO:0017004">
    <property type="term" value="P:cytochrome complex assembly"/>
    <property type="evidence" value="ECO:0007669"/>
    <property type="project" value="UniProtKB-KW"/>
</dbReference>
<feature type="transmembrane region" description="Helical" evidence="13">
    <location>
        <begin position="160"/>
        <end position="181"/>
    </location>
</feature>
<feature type="transmembrane region" description="Helical" evidence="13">
    <location>
        <begin position="86"/>
        <end position="103"/>
    </location>
</feature>
<dbReference type="GO" id="GO:1903607">
    <property type="term" value="P:cytochrome c biosynthetic process"/>
    <property type="evidence" value="ECO:0007669"/>
    <property type="project" value="TreeGrafter"/>
</dbReference>
<dbReference type="PRINTS" id="PR01414">
    <property type="entry name" value="CCMBBIOGNSIS"/>
</dbReference>
<evidence type="ECO:0000256" key="10">
    <source>
        <dbReference type="ARBA" id="ARBA00022989"/>
    </source>
</evidence>
<proteinExistence type="inferred from homology"/>
<comment type="similarity">
    <text evidence="3 12">Belongs to the CcmB/CycW/HelB family.</text>
</comment>
<dbReference type="InterPro" id="IPR003544">
    <property type="entry name" value="Cyt_c_biogenesis_CcmB"/>
</dbReference>
<feature type="transmembrane region" description="Helical" evidence="13">
    <location>
        <begin position="132"/>
        <end position="154"/>
    </location>
</feature>
<name>A0A0W0W0P3_9GAMM</name>
<evidence type="ECO:0000256" key="5">
    <source>
        <dbReference type="ARBA" id="ARBA00022448"/>
    </source>
</evidence>
<dbReference type="PIRSF" id="PIRSF002764">
    <property type="entry name" value="CcmB"/>
    <property type="match status" value="1"/>
</dbReference>
<evidence type="ECO:0000256" key="8">
    <source>
        <dbReference type="ARBA" id="ARBA00022692"/>
    </source>
</evidence>
<keyword evidence="9 12" id="KW-0201">Cytochrome c-type biogenesis</keyword>
<dbReference type="Pfam" id="PF03379">
    <property type="entry name" value="CcmB"/>
    <property type="match status" value="1"/>
</dbReference>
<dbReference type="Proteomes" id="UP000054869">
    <property type="component" value="Unassembled WGS sequence"/>
</dbReference>
<comment type="subcellular location">
    <subcellularLocation>
        <location evidence="2">Cell inner membrane</location>
        <topology evidence="2">Multi-pass membrane protein</topology>
    </subcellularLocation>
</comment>
<evidence type="ECO:0000256" key="1">
    <source>
        <dbReference type="ARBA" id="ARBA00002442"/>
    </source>
</evidence>
<organism evidence="14 15">
    <name type="scientific">Legionella lansingensis</name>
    <dbReference type="NCBI Taxonomy" id="45067"/>
    <lineage>
        <taxon>Bacteria</taxon>
        <taxon>Pseudomonadati</taxon>
        <taxon>Pseudomonadota</taxon>
        <taxon>Gammaproteobacteria</taxon>
        <taxon>Legionellales</taxon>
        <taxon>Legionellaceae</taxon>
        <taxon>Legionella</taxon>
    </lineage>
</organism>
<evidence type="ECO:0000313" key="15">
    <source>
        <dbReference type="Proteomes" id="UP000054869"/>
    </source>
</evidence>
<dbReference type="OrthoDB" id="9799895at2"/>
<dbReference type="eggNOG" id="COG2386">
    <property type="taxonomic scope" value="Bacteria"/>
</dbReference>
<dbReference type="PANTHER" id="PTHR30070:SF1">
    <property type="entry name" value="CYTOCHROME C BIOGENESIS B-RELATED"/>
    <property type="match status" value="1"/>
</dbReference>
<protein>
    <recommendedName>
        <fullName evidence="4 12">Heme exporter protein B</fullName>
    </recommendedName>
</protein>
<feature type="transmembrane region" description="Helical" evidence="13">
    <location>
        <begin position="24"/>
        <end position="43"/>
    </location>
</feature>
<evidence type="ECO:0000256" key="2">
    <source>
        <dbReference type="ARBA" id="ARBA00004429"/>
    </source>
</evidence>
<dbReference type="GO" id="GO:0005886">
    <property type="term" value="C:plasma membrane"/>
    <property type="evidence" value="ECO:0007669"/>
    <property type="project" value="UniProtKB-SubCell"/>
</dbReference>
<dbReference type="InterPro" id="IPR026031">
    <property type="entry name" value="Cyt_c_CcmB_bac"/>
</dbReference>
<evidence type="ECO:0000313" key="14">
    <source>
        <dbReference type="EMBL" id="KTD25478.1"/>
    </source>
</evidence>
<dbReference type="RefSeq" id="WP_051546311.1">
    <property type="nucleotide sequence ID" value="NZ_CAAAJD010000007.1"/>
</dbReference>
<keyword evidence="15" id="KW-1185">Reference proteome</keyword>